<organism evidence="3 4">
    <name type="scientific">Halomarina salina</name>
    <dbReference type="NCBI Taxonomy" id="1872699"/>
    <lineage>
        <taxon>Archaea</taxon>
        <taxon>Methanobacteriati</taxon>
        <taxon>Methanobacteriota</taxon>
        <taxon>Stenosarchaea group</taxon>
        <taxon>Halobacteria</taxon>
        <taxon>Halobacteriales</taxon>
        <taxon>Natronomonadaceae</taxon>
        <taxon>Halomarina</taxon>
    </lineage>
</organism>
<feature type="transmembrane region" description="Helical" evidence="2">
    <location>
        <begin position="114"/>
        <end position="134"/>
    </location>
</feature>
<keyword evidence="2" id="KW-1133">Transmembrane helix</keyword>
<dbReference type="PANTHER" id="PTHR20992:SF9">
    <property type="entry name" value="AT15442P-RELATED"/>
    <property type="match status" value="1"/>
</dbReference>
<feature type="transmembrane region" description="Helical" evidence="2">
    <location>
        <begin position="140"/>
        <end position="162"/>
    </location>
</feature>
<keyword evidence="4" id="KW-1185">Reference proteome</keyword>
<dbReference type="RefSeq" id="WP_247413655.1">
    <property type="nucleotide sequence ID" value="NZ_JALLGW010000001.1"/>
</dbReference>
<gene>
    <name evidence="3" type="ORF">ACFPYI_05230</name>
</gene>
<accession>A0ABD5RJT3</accession>
<dbReference type="InterPro" id="IPR005240">
    <property type="entry name" value="DUF389"/>
</dbReference>
<feature type="transmembrane region" description="Helical" evidence="2">
    <location>
        <begin position="218"/>
        <end position="236"/>
    </location>
</feature>
<evidence type="ECO:0000256" key="1">
    <source>
        <dbReference type="SAM" id="MobiDB-lite"/>
    </source>
</evidence>
<proteinExistence type="predicted"/>
<dbReference type="Pfam" id="PF04087">
    <property type="entry name" value="DUF389"/>
    <property type="match status" value="1"/>
</dbReference>
<dbReference type="PANTHER" id="PTHR20992">
    <property type="entry name" value="AT15442P-RELATED"/>
    <property type="match status" value="1"/>
</dbReference>
<keyword evidence="2" id="KW-0472">Membrane</keyword>
<dbReference type="EMBL" id="JBHSQH010000001">
    <property type="protein sequence ID" value="MFC5970731.1"/>
    <property type="molecule type" value="Genomic_DNA"/>
</dbReference>
<keyword evidence="2" id="KW-0812">Transmembrane</keyword>
<evidence type="ECO:0000313" key="3">
    <source>
        <dbReference type="EMBL" id="MFC5970731.1"/>
    </source>
</evidence>
<evidence type="ECO:0000256" key="2">
    <source>
        <dbReference type="SAM" id="Phobius"/>
    </source>
</evidence>
<feature type="region of interest" description="Disordered" evidence="1">
    <location>
        <begin position="436"/>
        <end position="463"/>
    </location>
</feature>
<reference evidence="3 4" key="1">
    <citation type="journal article" date="2019" name="Int. J. Syst. Evol. Microbiol.">
        <title>The Global Catalogue of Microorganisms (GCM) 10K type strain sequencing project: providing services to taxonomists for standard genome sequencing and annotation.</title>
        <authorList>
            <consortium name="The Broad Institute Genomics Platform"/>
            <consortium name="The Broad Institute Genome Sequencing Center for Infectious Disease"/>
            <person name="Wu L."/>
            <person name="Ma J."/>
        </authorList>
    </citation>
    <scope>NUCLEOTIDE SEQUENCE [LARGE SCALE GENOMIC DNA]</scope>
    <source>
        <strain evidence="3 4">CGMCC 1.12543</strain>
    </source>
</reference>
<dbReference type="NCBIfam" id="TIGR00341">
    <property type="entry name" value="TIGR00341 family protein"/>
    <property type="match status" value="1"/>
</dbReference>
<feature type="transmembrane region" description="Helical" evidence="2">
    <location>
        <begin position="174"/>
        <end position="198"/>
    </location>
</feature>
<feature type="transmembrane region" description="Helical" evidence="2">
    <location>
        <begin position="243"/>
        <end position="266"/>
    </location>
</feature>
<feature type="transmembrane region" description="Helical" evidence="2">
    <location>
        <begin position="272"/>
        <end position="297"/>
    </location>
</feature>
<protein>
    <submittedName>
        <fullName evidence="3">TIGR00341 family protein</fullName>
    </submittedName>
</protein>
<comment type="caution">
    <text evidence="3">The sequence shown here is derived from an EMBL/GenBank/DDBJ whole genome shotgun (WGS) entry which is preliminary data.</text>
</comment>
<dbReference type="AlphaFoldDB" id="A0ABD5RJT3"/>
<feature type="transmembrane region" description="Helical" evidence="2">
    <location>
        <begin position="318"/>
        <end position="340"/>
    </location>
</feature>
<name>A0ABD5RJT3_9EURY</name>
<dbReference type="Proteomes" id="UP001596099">
    <property type="component" value="Unassembled WGS sequence"/>
</dbReference>
<sequence>MRLIQVGVPEGRRAVVLGALDDEDIEYVVSDETGNHDYEAIVEFPLPTNAVEQVLSALREVGVDEGAYTVVTDAETVVSDNFAALEAEYAEHGNGDLIAREELRSKAEGLSNSLPTYIIMTVVSALVGTAGLLLDSPATVVGSMVIAPLIGPALSASVGTVIDDERLFRRGVKLQALGVVLTVVAATVFSFAVKWIGFVPPTLDPTELSEINERLEPNLLSLVVALGAGVAGSVSLTAGVSTALVGVMIAVALIPPAAAVGIAIAWGLPGSALGAAVLTLVNLLSINVSALAVMWYSGYRPDRFFRQDEARSATVKRVAVLVVAIAVLSVFLGTVTYNSYTAASDERSIHDAIEGAVNESSGVTHLDTDITTESRDVLFTEPTRVVVTVGAPPDNRPPDLAARIDAAVDEAAGRDVEVQVRYVEIETVDRVAGGERWRAERPAPNHGSAPTARSAANPVAQPS</sequence>
<evidence type="ECO:0000313" key="4">
    <source>
        <dbReference type="Proteomes" id="UP001596099"/>
    </source>
</evidence>